<proteinExistence type="predicted"/>
<dbReference type="Pfam" id="PF00990">
    <property type="entry name" value="GGDEF"/>
    <property type="match status" value="1"/>
</dbReference>
<dbReference type="InterPro" id="IPR029016">
    <property type="entry name" value="GAF-like_dom_sf"/>
</dbReference>
<dbReference type="InterPro" id="IPR003018">
    <property type="entry name" value="GAF"/>
</dbReference>
<dbReference type="InterPro" id="IPR052155">
    <property type="entry name" value="Biofilm_reg_signaling"/>
</dbReference>
<dbReference type="PROSITE" id="PS50883">
    <property type="entry name" value="EAL"/>
    <property type="match status" value="1"/>
</dbReference>
<dbReference type="SUPFAM" id="SSF55781">
    <property type="entry name" value="GAF domain-like"/>
    <property type="match status" value="1"/>
</dbReference>
<dbReference type="SMART" id="SM00052">
    <property type="entry name" value="EAL"/>
    <property type="match status" value="1"/>
</dbReference>
<feature type="domain" description="GGDEF" evidence="2">
    <location>
        <begin position="222"/>
        <end position="355"/>
    </location>
</feature>
<reference evidence="4" key="1">
    <citation type="submission" date="2016-09" db="EMBL/GenBank/DDBJ databases">
        <title>Acidihalobacter prosperus F5.</title>
        <authorList>
            <person name="Khaleque H.N."/>
            <person name="Ramsay J.P."/>
            <person name="Kaksonen A.H."/>
            <person name="Boxall N.J."/>
            <person name="Watkin E.L.J."/>
        </authorList>
    </citation>
    <scope>NUCLEOTIDE SEQUENCE [LARGE SCALE GENOMIC DNA]</scope>
    <source>
        <strain evidence="4">F5</strain>
    </source>
</reference>
<dbReference type="SUPFAM" id="SSF141868">
    <property type="entry name" value="EAL domain-like"/>
    <property type="match status" value="1"/>
</dbReference>
<dbReference type="Proteomes" id="UP000095401">
    <property type="component" value="Chromosome"/>
</dbReference>
<evidence type="ECO:0000313" key="3">
    <source>
        <dbReference type="EMBL" id="AOU97114.1"/>
    </source>
</evidence>
<evidence type="ECO:0000313" key="4">
    <source>
        <dbReference type="Proteomes" id="UP000095401"/>
    </source>
</evidence>
<dbReference type="EMBL" id="CP017415">
    <property type="protein sequence ID" value="AOU97114.1"/>
    <property type="molecule type" value="Genomic_DNA"/>
</dbReference>
<dbReference type="InterPro" id="IPR035919">
    <property type="entry name" value="EAL_sf"/>
</dbReference>
<dbReference type="AlphaFoldDB" id="A0A1D8IKX4"/>
<keyword evidence="4" id="KW-1185">Reference proteome</keyword>
<name>A0A1D8IKX4_9GAMM</name>
<dbReference type="InterPro" id="IPR001633">
    <property type="entry name" value="EAL_dom"/>
</dbReference>
<evidence type="ECO:0000259" key="2">
    <source>
        <dbReference type="PROSITE" id="PS50887"/>
    </source>
</evidence>
<dbReference type="NCBIfam" id="TIGR00254">
    <property type="entry name" value="GGDEF"/>
    <property type="match status" value="1"/>
</dbReference>
<feature type="domain" description="EAL" evidence="1">
    <location>
        <begin position="363"/>
        <end position="619"/>
    </location>
</feature>
<dbReference type="PANTHER" id="PTHR44757:SF2">
    <property type="entry name" value="BIOFILM ARCHITECTURE MAINTENANCE PROTEIN MBAA"/>
    <property type="match status" value="1"/>
</dbReference>
<dbReference type="SUPFAM" id="SSF55073">
    <property type="entry name" value="Nucleotide cyclase"/>
    <property type="match status" value="1"/>
</dbReference>
<dbReference type="InterPro" id="IPR043128">
    <property type="entry name" value="Rev_trsase/Diguanyl_cyclase"/>
</dbReference>
<evidence type="ECO:0000259" key="1">
    <source>
        <dbReference type="PROSITE" id="PS50883"/>
    </source>
</evidence>
<gene>
    <name evidence="3" type="ORF">BI364_03055</name>
</gene>
<dbReference type="SMART" id="SM00065">
    <property type="entry name" value="GAF"/>
    <property type="match status" value="1"/>
</dbReference>
<dbReference type="PROSITE" id="PS50887">
    <property type="entry name" value="GGDEF"/>
    <property type="match status" value="1"/>
</dbReference>
<dbReference type="SMART" id="SM00267">
    <property type="entry name" value="GGDEF"/>
    <property type="match status" value="1"/>
</dbReference>
<dbReference type="Gene3D" id="3.30.450.40">
    <property type="match status" value="1"/>
</dbReference>
<dbReference type="Gene3D" id="3.20.20.450">
    <property type="entry name" value="EAL domain"/>
    <property type="match status" value="1"/>
</dbReference>
<accession>A0A1D8IKX4</accession>
<dbReference type="CDD" id="cd01948">
    <property type="entry name" value="EAL"/>
    <property type="match status" value="1"/>
</dbReference>
<dbReference type="Pfam" id="PF00563">
    <property type="entry name" value="EAL"/>
    <property type="match status" value="1"/>
</dbReference>
<dbReference type="Gene3D" id="3.30.70.270">
    <property type="match status" value="1"/>
</dbReference>
<dbReference type="PANTHER" id="PTHR44757">
    <property type="entry name" value="DIGUANYLATE CYCLASE DGCP"/>
    <property type="match status" value="1"/>
</dbReference>
<dbReference type="InterPro" id="IPR000160">
    <property type="entry name" value="GGDEF_dom"/>
</dbReference>
<organism evidence="3 4">
    <name type="scientific">Acidihalobacter yilgarnensis</name>
    <dbReference type="NCBI Taxonomy" id="2819280"/>
    <lineage>
        <taxon>Bacteria</taxon>
        <taxon>Pseudomonadati</taxon>
        <taxon>Pseudomonadota</taxon>
        <taxon>Gammaproteobacteria</taxon>
        <taxon>Chromatiales</taxon>
        <taxon>Ectothiorhodospiraceae</taxon>
        <taxon>Acidihalobacter</taxon>
    </lineage>
</organism>
<dbReference type="KEGG" id="aprs:BI364_03055"/>
<dbReference type="Pfam" id="PF01590">
    <property type="entry name" value="GAF"/>
    <property type="match status" value="1"/>
</dbReference>
<dbReference type="CDD" id="cd01949">
    <property type="entry name" value="GGDEF"/>
    <property type="match status" value="1"/>
</dbReference>
<sequence>MLLDKAKRSPSMRVNKVKVMKTTDRLNLAAVLKALSRESRFEDYFRKAAGAAASCCGADGAALIMRDGDSMQYRFFLGVPQAFRQRFMGYRYPADQGVSGEVLRTGRYRFVGDYAHSSMAMETFVSAGLRANLAVPVHWPDGEMAAVLAVSWFGSRTNLPDPEALETVEALAGLVGAALLREEMETRLRAQALSDSLTGLPNRHALPEVLEGAMSRARRQERMLSVIVIDLDGFKAVNDRLGHHFGDLLLKSCADRLREIVRRGDTVVRMGGDEFLVLSEGIQRVSEVEVLCRRIDLVLRLRMTVDGRRVSVRPSIGVAMLMDDEGDVNALIHQADMAMYSAKSEGGGYRFYGHEIDRHQQARRAIREALESALQENGLALYLQPIVDLADGRPVGAEALLRWPQASGEVLAPDSFLWAVHDDPLMERIGRWVIATGVSILRAWQSESALAEMTLALNVSDWELRKKGFCESLDQLAGGEHPVNYARLHFEIVETASLSDRKEIVEVLTQCAARGISVYLDDFGTGYASLSHLSEMPVNGVKIDRRFVDQIDRASQSRSLVQAIIGMAEPFGHAVVAEGIERPEQTAWLRQLGCRYGQGYLFGRPMPADEFRAWVTAWQGQDELPA</sequence>
<protein>
    <submittedName>
        <fullName evidence="3">Uncharacterized protein</fullName>
    </submittedName>
</protein>
<dbReference type="InterPro" id="IPR029787">
    <property type="entry name" value="Nucleotide_cyclase"/>
</dbReference>